<reference evidence="2" key="1">
    <citation type="submission" date="2020-08" db="EMBL/GenBank/DDBJ databases">
        <title>Multicomponent nature underlies the extraordinary mechanical properties of spider dragline silk.</title>
        <authorList>
            <person name="Kono N."/>
            <person name="Nakamura H."/>
            <person name="Mori M."/>
            <person name="Yoshida Y."/>
            <person name="Ohtoshi R."/>
            <person name="Malay A.D."/>
            <person name="Moran D.A.P."/>
            <person name="Tomita M."/>
            <person name="Numata K."/>
            <person name="Arakawa K."/>
        </authorList>
    </citation>
    <scope>NUCLEOTIDE SEQUENCE</scope>
</reference>
<keyword evidence="3" id="KW-1185">Reference proteome</keyword>
<protein>
    <submittedName>
        <fullName evidence="2">Uncharacterized protein</fullName>
    </submittedName>
</protein>
<feature type="region of interest" description="Disordered" evidence="1">
    <location>
        <begin position="1"/>
        <end position="37"/>
    </location>
</feature>
<evidence type="ECO:0000313" key="3">
    <source>
        <dbReference type="Proteomes" id="UP000886998"/>
    </source>
</evidence>
<organism evidence="2 3">
    <name type="scientific">Trichonephila inaurata madagascariensis</name>
    <dbReference type="NCBI Taxonomy" id="2747483"/>
    <lineage>
        <taxon>Eukaryota</taxon>
        <taxon>Metazoa</taxon>
        <taxon>Ecdysozoa</taxon>
        <taxon>Arthropoda</taxon>
        <taxon>Chelicerata</taxon>
        <taxon>Arachnida</taxon>
        <taxon>Araneae</taxon>
        <taxon>Araneomorphae</taxon>
        <taxon>Entelegynae</taxon>
        <taxon>Araneoidea</taxon>
        <taxon>Nephilidae</taxon>
        <taxon>Trichonephila</taxon>
        <taxon>Trichonephila inaurata</taxon>
    </lineage>
</organism>
<accession>A0A8X6YHD4</accession>
<dbReference type="Proteomes" id="UP000886998">
    <property type="component" value="Unassembled WGS sequence"/>
</dbReference>
<name>A0A8X6YHD4_9ARAC</name>
<comment type="caution">
    <text evidence="2">The sequence shown here is derived from an EMBL/GenBank/DDBJ whole genome shotgun (WGS) entry which is preliminary data.</text>
</comment>
<evidence type="ECO:0000256" key="1">
    <source>
        <dbReference type="SAM" id="MobiDB-lite"/>
    </source>
</evidence>
<gene>
    <name evidence="2" type="ORF">TNIN_27671</name>
</gene>
<proteinExistence type="predicted"/>
<sequence length="85" mass="9362">MRYLGKRQNVRNPEVAKDGRPKEVGQVTGRGPIVSGRKDVQGRPLLVRGDDAAEKDTHKKDGETMCLIECPFHGMADTAGNKNRC</sequence>
<evidence type="ECO:0000313" key="2">
    <source>
        <dbReference type="EMBL" id="GFY70738.1"/>
    </source>
</evidence>
<dbReference type="EMBL" id="BMAV01018396">
    <property type="protein sequence ID" value="GFY70738.1"/>
    <property type="molecule type" value="Genomic_DNA"/>
</dbReference>
<dbReference type="AlphaFoldDB" id="A0A8X6YHD4"/>
<feature type="compositionally biased region" description="Basic and acidic residues" evidence="1">
    <location>
        <begin position="14"/>
        <end position="23"/>
    </location>
</feature>